<evidence type="ECO:0000256" key="9">
    <source>
        <dbReference type="SAM" id="Phobius"/>
    </source>
</evidence>
<evidence type="ECO:0000313" key="12">
    <source>
        <dbReference type="Proteomes" id="UP000038040"/>
    </source>
</evidence>
<evidence type="ECO:0000256" key="8">
    <source>
        <dbReference type="ARBA" id="ARBA00023180"/>
    </source>
</evidence>
<keyword evidence="2 9" id="KW-0812">Transmembrane</keyword>
<dbReference type="WBParaSite" id="DME_0000036001-mRNA-1">
    <property type="protein sequence ID" value="DME_0000036001-mRNA-1"/>
    <property type="gene ID" value="DME_0000036001"/>
</dbReference>
<dbReference type="STRING" id="318479.A0A0N4U194"/>
<proteinExistence type="predicted"/>
<feature type="domain" description="Fibronectin type-III" evidence="10">
    <location>
        <begin position="56"/>
        <end position="144"/>
    </location>
</feature>
<dbReference type="InterPro" id="IPR057598">
    <property type="entry name" value="Fn3_PTPRU"/>
</dbReference>
<keyword evidence="4" id="KW-0677">Repeat</keyword>
<comment type="subcellular location">
    <subcellularLocation>
        <location evidence="1">Membrane</location>
        <topology evidence="1">Single-pass type I membrane protein</topology>
    </subcellularLocation>
</comment>
<keyword evidence="8" id="KW-0325">Glycoprotein</keyword>
<dbReference type="Gene3D" id="2.60.40.10">
    <property type="entry name" value="Immunoglobulins"/>
    <property type="match status" value="1"/>
</dbReference>
<dbReference type="Pfam" id="PF23144">
    <property type="entry name" value="Fn3_PTPRU"/>
    <property type="match status" value="1"/>
</dbReference>
<dbReference type="SUPFAM" id="SSF49265">
    <property type="entry name" value="Fibronectin type III"/>
    <property type="match status" value="2"/>
</dbReference>
<organism evidence="12 14">
    <name type="scientific">Dracunculus medinensis</name>
    <name type="common">Guinea worm</name>
    <dbReference type="NCBI Taxonomy" id="318479"/>
    <lineage>
        <taxon>Eukaryota</taxon>
        <taxon>Metazoa</taxon>
        <taxon>Ecdysozoa</taxon>
        <taxon>Nematoda</taxon>
        <taxon>Chromadorea</taxon>
        <taxon>Rhabditida</taxon>
        <taxon>Spirurina</taxon>
        <taxon>Dracunculoidea</taxon>
        <taxon>Dracunculidae</taxon>
        <taxon>Dracunculus</taxon>
    </lineage>
</organism>
<dbReference type="GO" id="GO:0016020">
    <property type="term" value="C:membrane"/>
    <property type="evidence" value="ECO:0007669"/>
    <property type="project" value="UniProtKB-SubCell"/>
</dbReference>
<gene>
    <name evidence="11" type="ORF">DME_LOCUS4720</name>
</gene>
<keyword evidence="13" id="KW-1185">Reference proteome</keyword>
<evidence type="ECO:0000313" key="14">
    <source>
        <dbReference type="WBParaSite" id="DME_0000036001-mRNA-1"/>
    </source>
</evidence>
<dbReference type="Proteomes" id="UP000038040">
    <property type="component" value="Unplaced"/>
</dbReference>
<accession>A0A0N4U194</accession>
<dbReference type="PANTHER" id="PTHR24051">
    <property type="entry name" value="SUSHI DOMAIN-CONTAINING PROTEIN 1"/>
    <property type="match status" value="1"/>
</dbReference>
<dbReference type="InterPro" id="IPR036116">
    <property type="entry name" value="FN3_sf"/>
</dbReference>
<evidence type="ECO:0000256" key="4">
    <source>
        <dbReference type="ARBA" id="ARBA00022737"/>
    </source>
</evidence>
<dbReference type="OrthoDB" id="6130531at2759"/>
<evidence type="ECO:0000259" key="10">
    <source>
        <dbReference type="PROSITE" id="PS50853"/>
    </source>
</evidence>
<evidence type="ECO:0000256" key="5">
    <source>
        <dbReference type="ARBA" id="ARBA00022989"/>
    </source>
</evidence>
<feature type="transmembrane region" description="Helical" evidence="9">
    <location>
        <begin position="447"/>
        <end position="469"/>
    </location>
</feature>
<dbReference type="SMART" id="SM00060">
    <property type="entry name" value="FN3"/>
    <property type="match status" value="2"/>
</dbReference>
<name>A0A0N4U194_DRAME</name>
<dbReference type="InterPro" id="IPR013783">
    <property type="entry name" value="Ig-like_fold"/>
</dbReference>
<dbReference type="PROSITE" id="PS50853">
    <property type="entry name" value="FN3"/>
    <property type="match status" value="1"/>
</dbReference>
<dbReference type="AlphaFoldDB" id="A0A0N4U194"/>
<dbReference type="PANTHER" id="PTHR24051:SF9">
    <property type="entry name" value="FIBRONECTIN TYPE-III DOMAIN-CONTAINING PROTEIN"/>
    <property type="match status" value="1"/>
</dbReference>
<keyword evidence="3" id="KW-0732">Signal</keyword>
<keyword evidence="6 9" id="KW-0472">Membrane</keyword>
<evidence type="ECO:0000256" key="3">
    <source>
        <dbReference type="ARBA" id="ARBA00022729"/>
    </source>
</evidence>
<evidence type="ECO:0000313" key="13">
    <source>
        <dbReference type="Proteomes" id="UP000274756"/>
    </source>
</evidence>
<dbReference type="InterPro" id="IPR051622">
    <property type="entry name" value="R-tyr_protein_phosphatases"/>
</dbReference>
<evidence type="ECO:0000256" key="7">
    <source>
        <dbReference type="ARBA" id="ARBA00023157"/>
    </source>
</evidence>
<dbReference type="CDD" id="cd00063">
    <property type="entry name" value="FN3"/>
    <property type="match status" value="1"/>
</dbReference>
<protein>
    <submittedName>
        <fullName evidence="14">Fibronectin type-III domain-containing protein</fullName>
    </submittedName>
</protein>
<keyword evidence="7" id="KW-1015">Disulfide bond</keyword>
<reference evidence="14" key="1">
    <citation type="submission" date="2017-02" db="UniProtKB">
        <authorList>
            <consortium name="WormBaseParasite"/>
        </authorList>
    </citation>
    <scope>IDENTIFICATION</scope>
</reference>
<dbReference type="EMBL" id="UYYG01001150">
    <property type="protein sequence ID" value="VDN54747.1"/>
    <property type="molecule type" value="Genomic_DNA"/>
</dbReference>
<reference evidence="11 13" key="2">
    <citation type="submission" date="2018-11" db="EMBL/GenBank/DDBJ databases">
        <authorList>
            <consortium name="Pathogen Informatics"/>
        </authorList>
    </citation>
    <scope>NUCLEOTIDE SEQUENCE [LARGE SCALE GENOMIC DNA]</scope>
</reference>
<evidence type="ECO:0000256" key="1">
    <source>
        <dbReference type="ARBA" id="ARBA00004479"/>
    </source>
</evidence>
<evidence type="ECO:0000256" key="6">
    <source>
        <dbReference type="ARBA" id="ARBA00023136"/>
    </source>
</evidence>
<dbReference type="InterPro" id="IPR003961">
    <property type="entry name" value="FN3_dom"/>
</dbReference>
<dbReference type="Proteomes" id="UP000274756">
    <property type="component" value="Unassembled WGS sequence"/>
</dbReference>
<keyword evidence="5 9" id="KW-1133">Transmembrane helix</keyword>
<evidence type="ECO:0000313" key="11">
    <source>
        <dbReference type="EMBL" id="VDN54747.1"/>
    </source>
</evidence>
<evidence type="ECO:0000256" key="2">
    <source>
        <dbReference type="ARBA" id="ARBA00022692"/>
    </source>
</evidence>
<sequence>SLSATVEPNVTSYQFDNLIGNTTYRISVEGFSNDRSVLYTSAMISTSLAVLKWLPAPSDITLIDKSWDFMEIRWTAPIVASARTQAMINQHLRYKLSIQLPTTKVTFLNLDPRTVYNVTIQASTEFGYGDLGWATYSTLDVNEDFILRLKTRTPNSLTIKWPASWFDTPSTRYTGTRILHSIVGSEKEISISSYNDGHVPEHLLHDLEPGATFNVTLIYIMEVYIANVLDPQPESALQCPKVGCDWLCLLIFNLAENPREYTFDIRAQVAGVWNKWVPIARRYMSFPSVNSLCSINPPLSFVANIGKSDFMREIVIEKDSMNDPNVWKYLVVIDRRVEGDIIGAVDISRLSDKVTSDHENIPYYITAALIPEYFNYKIPFRIGDGQVYGGYLNYPLDKGLNPRWFLIPLSQTESEIMEPTLKYCGFREDGTIECELSVAQLLSFVPWWLGLLVSLIIIFVMLLVLLIIFKFFQRQFCKFIVSFFVK</sequence>